<evidence type="ECO:0000256" key="1">
    <source>
        <dbReference type="SAM" id="SignalP"/>
    </source>
</evidence>
<keyword evidence="1" id="KW-0732">Signal</keyword>
<feature type="chain" id="PRO_5041452898" evidence="1">
    <location>
        <begin position="36"/>
        <end position="101"/>
    </location>
</feature>
<dbReference type="EMBL" id="BSPL01000033">
    <property type="protein sequence ID" value="GLS74099.1"/>
    <property type="molecule type" value="Genomic_DNA"/>
</dbReference>
<dbReference type="Proteomes" id="UP001157440">
    <property type="component" value="Unassembled WGS sequence"/>
</dbReference>
<accession>A0AA37THK9</accession>
<protein>
    <submittedName>
        <fullName evidence="2">Uncharacterized protein</fullName>
    </submittedName>
</protein>
<sequence length="101" mass="10902">MTARNTSDNRAVMRLPIRSLVLPLLASVWSGATPAAPPETTRLAEARPLTDAVFVRPLFGTYRHCGGACLKSGELSWFCFAKQTCYLSCATAPPLMKCATP</sequence>
<name>A0AA37THK9_9HYPH</name>
<feature type="signal peptide" evidence="1">
    <location>
        <begin position="1"/>
        <end position="35"/>
    </location>
</feature>
<keyword evidence="3" id="KW-1185">Reference proteome</keyword>
<comment type="caution">
    <text evidence="2">The sequence shown here is derived from an EMBL/GenBank/DDBJ whole genome shotgun (WGS) entry which is preliminary data.</text>
</comment>
<reference evidence="3" key="1">
    <citation type="journal article" date="2019" name="Int. J. Syst. Evol. Microbiol.">
        <title>The Global Catalogue of Microorganisms (GCM) 10K type strain sequencing project: providing services to taxonomists for standard genome sequencing and annotation.</title>
        <authorList>
            <consortium name="The Broad Institute Genomics Platform"/>
            <consortium name="The Broad Institute Genome Sequencing Center for Infectious Disease"/>
            <person name="Wu L."/>
            <person name="Ma J."/>
        </authorList>
    </citation>
    <scope>NUCLEOTIDE SEQUENCE [LARGE SCALE GENOMIC DNA]</scope>
    <source>
        <strain evidence="3">NBRC 103632</strain>
    </source>
</reference>
<gene>
    <name evidence="2" type="ORF">GCM10007890_61140</name>
</gene>
<proteinExistence type="predicted"/>
<evidence type="ECO:0000313" key="2">
    <source>
        <dbReference type="EMBL" id="GLS74099.1"/>
    </source>
</evidence>
<dbReference type="AlphaFoldDB" id="A0AA37THK9"/>
<organism evidence="2 3">
    <name type="scientific">Methylobacterium tardum</name>
    <dbReference type="NCBI Taxonomy" id="374432"/>
    <lineage>
        <taxon>Bacteria</taxon>
        <taxon>Pseudomonadati</taxon>
        <taxon>Pseudomonadota</taxon>
        <taxon>Alphaproteobacteria</taxon>
        <taxon>Hyphomicrobiales</taxon>
        <taxon>Methylobacteriaceae</taxon>
        <taxon>Methylobacterium</taxon>
    </lineage>
</organism>
<evidence type="ECO:0000313" key="3">
    <source>
        <dbReference type="Proteomes" id="UP001157440"/>
    </source>
</evidence>